<dbReference type="PANTHER" id="PTHR43581:SF2">
    <property type="entry name" value="EXCINUCLEASE ATPASE SUBUNIT"/>
    <property type="match status" value="1"/>
</dbReference>
<dbReference type="Proteomes" id="UP001347174">
    <property type="component" value="Chromosome"/>
</dbReference>
<dbReference type="InterPro" id="IPR003593">
    <property type="entry name" value="AAA+_ATPase"/>
</dbReference>
<evidence type="ECO:0000313" key="3">
    <source>
        <dbReference type="Proteomes" id="UP001347174"/>
    </source>
</evidence>
<dbReference type="Pfam" id="PF13304">
    <property type="entry name" value="AAA_21"/>
    <property type="match status" value="1"/>
</dbReference>
<dbReference type="InterPro" id="IPR027417">
    <property type="entry name" value="P-loop_NTPase"/>
</dbReference>
<dbReference type="InterPro" id="IPR003959">
    <property type="entry name" value="ATPase_AAA_core"/>
</dbReference>
<dbReference type="SUPFAM" id="SSF52540">
    <property type="entry name" value="P-loop containing nucleoside triphosphate hydrolases"/>
    <property type="match status" value="1"/>
</dbReference>
<dbReference type="Gene3D" id="3.40.50.300">
    <property type="entry name" value="P-loop containing nucleotide triphosphate hydrolases"/>
    <property type="match status" value="1"/>
</dbReference>
<dbReference type="InterPro" id="IPR030974">
    <property type="entry name" value="Restrict_AAA"/>
</dbReference>
<dbReference type="InterPro" id="IPR051396">
    <property type="entry name" value="Bact_Antivir_Def_Nuclease"/>
</dbReference>
<dbReference type="NCBIfam" id="TIGR04435">
    <property type="entry name" value="restrict_AAA_1"/>
    <property type="match status" value="1"/>
</dbReference>
<name>A0ABZ2DJZ2_9PSED</name>
<organism evidence="2 3">
    <name type="scientific">Pseudomonas khavaziana</name>
    <dbReference type="NCBI Taxonomy" id="2842351"/>
    <lineage>
        <taxon>Bacteria</taxon>
        <taxon>Pseudomonadati</taxon>
        <taxon>Pseudomonadota</taxon>
        <taxon>Gammaproteobacteria</taxon>
        <taxon>Pseudomonadales</taxon>
        <taxon>Pseudomonadaceae</taxon>
        <taxon>Pseudomonas</taxon>
    </lineage>
</organism>
<dbReference type="RefSeq" id="WP_338476171.1">
    <property type="nucleotide sequence ID" value="NZ_CP129946.1"/>
</dbReference>
<dbReference type="SMART" id="SM00382">
    <property type="entry name" value="AAA"/>
    <property type="match status" value="1"/>
</dbReference>
<reference evidence="2 3" key="1">
    <citation type="submission" date="2023-07" db="EMBL/GenBank/DDBJ databases">
        <title>Plant endophyte Pseudomonas khavaziana can be used to control wheat stem rot.</title>
        <authorList>
            <person name="Guo S."/>
            <person name="Shen X."/>
        </authorList>
    </citation>
    <scope>NUCLEOTIDE SEQUENCE [LARGE SCALE GENOMIC DNA]</scope>
    <source>
        <strain evidence="2 3">SR9</strain>
    </source>
</reference>
<evidence type="ECO:0000313" key="2">
    <source>
        <dbReference type="EMBL" id="WWA77010.1"/>
    </source>
</evidence>
<sequence length="545" mass="61374">MKLTRVNIIKAATCGGLLDGLDISLRGTQSNSAQFDPLCLVGANGAGKSQFLQVVAEAFQTVFHACVGDEERAKGNEELQFELEYLIRPALASNSVLVRLSRRSEGKRRPVLKIEKKDGFNWVQCVLDEPSTRELLPSRVIGYTSGDNETLSLPFLMSRSGYADAVGKQALQKDPEINRKPIPDTRLMLVDYGTHLEVLVANLILGSADERNALLMDAKLSELHSFRCVIQLAHRAISKLAARTTSGRKRKGVQLTDELESYIDHLKRCSTCHSYDEKTETYVFDFLVTDETREAFRSFWKTPIDLYSSLHKLSMLNDLAIPRAARERLLRDIKTRRFASRLPEPQDEDRVFRFEQVRFIPKTGKGVVDYVSLSDGEHQLAQILGTMCMASLPNALFLLDEPESHFNPQWRVKFISRLMDLPTANGKRGQHGSKSAQQDCLLTTHSPFVPSDMARDKVLIFEKVQAGVQVRRPGIETFGTTFDTILEECFGVSPPMSEVPRREIADLMESNNREEVKAGIGRLGDSVEKVFLMDHLRQLSQKEDK</sequence>
<feature type="domain" description="AAA+ ATPase" evidence="1">
    <location>
        <begin position="34"/>
        <end position="465"/>
    </location>
</feature>
<protein>
    <submittedName>
        <fullName evidence="2">Restriction system-associated AAA family ATPase</fullName>
    </submittedName>
</protein>
<dbReference type="PANTHER" id="PTHR43581">
    <property type="entry name" value="ATP/GTP PHOSPHATASE"/>
    <property type="match status" value="1"/>
</dbReference>
<keyword evidence="3" id="KW-1185">Reference proteome</keyword>
<gene>
    <name evidence="2" type="ORF">QYQ93_01890</name>
</gene>
<accession>A0ABZ2DJZ2</accession>
<dbReference type="EMBL" id="CP129946">
    <property type="protein sequence ID" value="WWA77010.1"/>
    <property type="molecule type" value="Genomic_DNA"/>
</dbReference>
<evidence type="ECO:0000259" key="1">
    <source>
        <dbReference type="SMART" id="SM00382"/>
    </source>
</evidence>
<proteinExistence type="predicted"/>